<evidence type="ECO:0000256" key="3">
    <source>
        <dbReference type="ARBA" id="ARBA00023163"/>
    </source>
</evidence>
<dbReference type="EMBL" id="JXSU01000007">
    <property type="protein sequence ID" value="KIS22653.1"/>
    <property type="molecule type" value="Genomic_DNA"/>
</dbReference>
<dbReference type="RefSeq" id="WP_003488681.1">
    <property type="nucleotide sequence ID" value="NZ_JXSU01000007.1"/>
</dbReference>
<name>A0A0D0ZVH7_CLOBO</name>
<dbReference type="SUPFAM" id="SSF46785">
    <property type="entry name" value="Winged helix' DNA-binding domain"/>
    <property type="match status" value="1"/>
</dbReference>
<organism evidence="5 6">
    <name type="scientific">Clostridium botulinum B2 450</name>
    <dbReference type="NCBI Taxonomy" id="1379739"/>
    <lineage>
        <taxon>Bacteria</taxon>
        <taxon>Bacillati</taxon>
        <taxon>Bacillota</taxon>
        <taxon>Clostridia</taxon>
        <taxon>Eubacteriales</taxon>
        <taxon>Clostridiaceae</taxon>
        <taxon>Clostridium</taxon>
    </lineage>
</organism>
<protein>
    <submittedName>
        <fullName evidence="5">MarR family transcriptional regulator</fullName>
    </submittedName>
</protein>
<dbReference type="Pfam" id="PF12802">
    <property type="entry name" value="MarR_2"/>
    <property type="match status" value="1"/>
</dbReference>
<dbReference type="OrthoDB" id="795750at2"/>
<keyword evidence="1" id="KW-0805">Transcription regulation</keyword>
<dbReference type="PATRIC" id="fig|1379739.3.peg.975"/>
<evidence type="ECO:0000313" key="6">
    <source>
        <dbReference type="Proteomes" id="UP000032250"/>
    </source>
</evidence>
<dbReference type="InterPro" id="IPR000835">
    <property type="entry name" value="HTH_MarR-typ"/>
</dbReference>
<dbReference type="PRINTS" id="PR00598">
    <property type="entry name" value="HTHMARR"/>
</dbReference>
<evidence type="ECO:0000313" key="5">
    <source>
        <dbReference type="EMBL" id="KIS22653.1"/>
    </source>
</evidence>
<evidence type="ECO:0000256" key="1">
    <source>
        <dbReference type="ARBA" id="ARBA00023015"/>
    </source>
</evidence>
<gene>
    <name evidence="5" type="ORF">N495_03315</name>
</gene>
<dbReference type="GO" id="GO:0003677">
    <property type="term" value="F:DNA binding"/>
    <property type="evidence" value="ECO:0007669"/>
    <property type="project" value="UniProtKB-KW"/>
</dbReference>
<dbReference type="PROSITE" id="PS50995">
    <property type="entry name" value="HTH_MARR_2"/>
    <property type="match status" value="1"/>
</dbReference>
<dbReference type="Proteomes" id="UP000032250">
    <property type="component" value="Unassembled WGS sequence"/>
</dbReference>
<dbReference type="InterPro" id="IPR036390">
    <property type="entry name" value="WH_DNA-bd_sf"/>
</dbReference>
<dbReference type="PANTHER" id="PTHR42756:SF2">
    <property type="entry name" value="MARR FAMILY REGULATORY PROTEIN"/>
    <property type="match status" value="1"/>
</dbReference>
<keyword evidence="3" id="KW-0804">Transcription</keyword>
<comment type="caution">
    <text evidence="5">The sequence shown here is derived from an EMBL/GenBank/DDBJ whole genome shotgun (WGS) entry which is preliminary data.</text>
</comment>
<dbReference type="Gene3D" id="1.10.10.10">
    <property type="entry name" value="Winged helix-like DNA-binding domain superfamily/Winged helix DNA-binding domain"/>
    <property type="match status" value="1"/>
</dbReference>
<dbReference type="GO" id="GO:0003700">
    <property type="term" value="F:DNA-binding transcription factor activity"/>
    <property type="evidence" value="ECO:0007669"/>
    <property type="project" value="InterPro"/>
</dbReference>
<dbReference type="PANTHER" id="PTHR42756">
    <property type="entry name" value="TRANSCRIPTIONAL REGULATOR, MARR"/>
    <property type="match status" value="1"/>
</dbReference>
<dbReference type="AlphaFoldDB" id="A0A0D0ZVH7"/>
<dbReference type="InterPro" id="IPR036388">
    <property type="entry name" value="WH-like_DNA-bd_sf"/>
</dbReference>
<dbReference type="HOGENOM" id="CLU_083287_18_0_9"/>
<evidence type="ECO:0000256" key="2">
    <source>
        <dbReference type="ARBA" id="ARBA00023125"/>
    </source>
</evidence>
<evidence type="ECO:0000259" key="4">
    <source>
        <dbReference type="PROSITE" id="PS50995"/>
    </source>
</evidence>
<reference evidence="5 6" key="1">
    <citation type="submission" date="2014-06" db="EMBL/GenBank/DDBJ databases">
        <title>Genome characterization of distinct group I Clostridium botulinum lineages.</title>
        <authorList>
            <person name="Giordani F."/>
            <person name="Anselmo A."/>
            <person name="Fillo S."/>
            <person name="Palozzi A.M."/>
            <person name="Fortunato A."/>
            <person name="Gentile B."/>
            <person name="Ciammaruconi A."/>
            <person name="Anniballi F."/>
            <person name="De Medici D."/>
            <person name="Lista F."/>
        </authorList>
    </citation>
    <scope>NUCLEOTIDE SEQUENCE [LARGE SCALE GENOMIC DNA]</scope>
    <source>
        <strain evidence="5 6">B2 450</strain>
    </source>
</reference>
<accession>A0A0D0ZVH7</accession>
<proteinExistence type="predicted"/>
<keyword evidence="2" id="KW-0238">DNA-binding</keyword>
<feature type="domain" description="HTH marR-type" evidence="4">
    <location>
        <begin position="4"/>
        <end position="136"/>
    </location>
</feature>
<sequence>MKKRNLLNKYIAMIDRSSQGYLDEALKKYELSSGTYPFILALYDNEGINQNALSECVKVDKALSARAIKKLIELGYVEKIINNKDARAYKLYLTEKAKAVVPKIREASDGWLHIITNGLTEEEKETAECLLKNMYMNIKESKAKN</sequence>
<dbReference type="SMART" id="SM00347">
    <property type="entry name" value="HTH_MARR"/>
    <property type="match status" value="1"/>
</dbReference>